<organism evidence="2 3">
    <name type="scientific">Halobacillus salinus</name>
    <dbReference type="NCBI Taxonomy" id="192814"/>
    <lineage>
        <taxon>Bacteria</taxon>
        <taxon>Bacillati</taxon>
        <taxon>Bacillota</taxon>
        <taxon>Bacilli</taxon>
        <taxon>Bacillales</taxon>
        <taxon>Bacillaceae</taxon>
        <taxon>Halobacillus</taxon>
    </lineage>
</organism>
<keyword evidence="1" id="KW-1133">Transmembrane helix</keyword>
<evidence type="ECO:0000313" key="2">
    <source>
        <dbReference type="EMBL" id="TGB05189.1"/>
    </source>
</evidence>
<reference evidence="2 3" key="1">
    <citation type="journal article" date="2003" name="Int. J. Syst. Evol. Microbiol.">
        <title>Halobacillus salinus sp. nov., isolated from a salt lake on the coast of the East Sea in Korea.</title>
        <authorList>
            <person name="Yoon J.H."/>
            <person name="Kang K.H."/>
            <person name="Park Y.H."/>
        </authorList>
    </citation>
    <scope>NUCLEOTIDE SEQUENCE [LARGE SCALE GENOMIC DNA]</scope>
    <source>
        <strain evidence="2 3">HSL-3</strain>
    </source>
</reference>
<evidence type="ECO:0000313" key="3">
    <source>
        <dbReference type="Proteomes" id="UP000297982"/>
    </source>
</evidence>
<sequence>MTTDINTWGLIISIIGTFVTILSFVFTLIIAKNARLIRRNLTKKHKQAKYKKSKKTIILQMTTSYQLLKDDGFLDGKELDESIIALTSYKDLLGRKTKRKLKSLKKLIDGYQHPAPTDVKKKVRKLLYELIHRLENEFDENIEYSKEITK</sequence>
<name>A0A4Z0H654_9BACI</name>
<protein>
    <submittedName>
        <fullName evidence="2">Uncharacterized protein</fullName>
    </submittedName>
</protein>
<proteinExistence type="predicted"/>
<keyword evidence="1" id="KW-0812">Transmembrane</keyword>
<evidence type="ECO:0000256" key="1">
    <source>
        <dbReference type="SAM" id="Phobius"/>
    </source>
</evidence>
<dbReference type="Proteomes" id="UP000297982">
    <property type="component" value="Unassembled WGS sequence"/>
</dbReference>
<keyword evidence="1" id="KW-0472">Membrane</keyword>
<gene>
    <name evidence="2" type="ORF">E4663_09425</name>
</gene>
<dbReference type="RefSeq" id="WP_135327389.1">
    <property type="nucleotide sequence ID" value="NZ_SRJC01000001.1"/>
</dbReference>
<accession>A0A4Z0H654</accession>
<feature type="transmembrane region" description="Helical" evidence="1">
    <location>
        <begin position="6"/>
        <end position="31"/>
    </location>
</feature>
<dbReference type="EMBL" id="SRJC01000001">
    <property type="protein sequence ID" value="TGB05189.1"/>
    <property type="molecule type" value="Genomic_DNA"/>
</dbReference>
<comment type="caution">
    <text evidence="2">The sequence shown here is derived from an EMBL/GenBank/DDBJ whole genome shotgun (WGS) entry which is preliminary data.</text>
</comment>
<dbReference type="AlphaFoldDB" id="A0A4Z0H654"/>
<keyword evidence="3" id="KW-1185">Reference proteome</keyword>